<dbReference type="InterPro" id="IPR015424">
    <property type="entry name" value="PyrdxlP-dep_Trfase"/>
</dbReference>
<proteinExistence type="inferred from homology"/>
<keyword evidence="1 3" id="KW-0663">Pyridoxal phosphate</keyword>
<evidence type="ECO:0000313" key="5">
    <source>
        <dbReference type="Proteomes" id="UP001312865"/>
    </source>
</evidence>
<evidence type="ECO:0000256" key="2">
    <source>
        <dbReference type="ARBA" id="ARBA00037999"/>
    </source>
</evidence>
<dbReference type="PANTHER" id="PTHR30244:SF9">
    <property type="entry name" value="PROTEIN RV3402C"/>
    <property type="match status" value="1"/>
</dbReference>
<dbReference type="InterPro" id="IPR000653">
    <property type="entry name" value="DegT/StrS_aminotransferase"/>
</dbReference>
<dbReference type="RefSeq" id="WP_336587784.1">
    <property type="nucleotide sequence ID" value="NZ_JBBAXC010000012.1"/>
</dbReference>
<keyword evidence="4" id="KW-0032">Aminotransferase</keyword>
<dbReference type="CDD" id="cd00616">
    <property type="entry name" value="AHBA_syn"/>
    <property type="match status" value="1"/>
</dbReference>
<accession>A0ABU8HG68</accession>
<keyword evidence="4" id="KW-0808">Transferase</keyword>
<evidence type="ECO:0000256" key="3">
    <source>
        <dbReference type="RuleBase" id="RU004508"/>
    </source>
</evidence>
<dbReference type="EMBL" id="JBBAXC010000012">
    <property type="protein sequence ID" value="MEI5908340.1"/>
    <property type="molecule type" value="Genomic_DNA"/>
</dbReference>
<dbReference type="PANTHER" id="PTHR30244">
    <property type="entry name" value="TRANSAMINASE"/>
    <property type="match status" value="1"/>
</dbReference>
<dbReference type="SUPFAM" id="SSF53383">
    <property type="entry name" value="PLP-dependent transferases"/>
    <property type="match status" value="1"/>
</dbReference>
<sequence length="373" mass="42478">MKNELVFENTIMVTQPSLPNYERYMGYIKGIWDRKWLTNNGPVHEEFKNELKNFLRTKNGELFTNGHLALEMALKALDLKGEVITTPFTFASTTHAIKNCNLEPVFCDIDPVTYNIDPAKIEDLITEKTSAILAVHVFGNPCDIQAIQTIADKHNLKVIYDAAHTFGVEVDGKGIANFGDVSMFSFHATKVFHSIEGGMLSFSDNSLAPTLNALKNFGITSPETVEYVGSNAKMNEFQAAMGLSNLEIINNEIDSRKEVYTNYLHYLEGLDDIRLLQFPDYVKPNYAYFPILLKDHKQRNLLCEQLGKYNVITRKYFYPLCSQFDCYDYDVKETPVAQGVSDRILCLPMYANLSKEEVKQICEIIQYELGDFK</sequence>
<dbReference type="Pfam" id="PF01041">
    <property type="entry name" value="DegT_DnrJ_EryC1"/>
    <property type="match status" value="1"/>
</dbReference>
<name>A0ABU8HG68_9BACI</name>
<organism evidence="4 5">
    <name type="scientific">Bacillus spongiae</name>
    <dbReference type="NCBI Taxonomy" id="2683610"/>
    <lineage>
        <taxon>Bacteria</taxon>
        <taxon>Bacillati</taxon>
        <taxon>Bacillota</taxon>
        <taxon>Bacilli</taxon>
        <taxon>Bacillales</taxon>
        <taxon>Bacillaceae</taxon>
        <taxon>Bacillus</taxon>
    </lineage>
</organism>
<dbReference type="Proteomes" id="UP001312865">
    <property type="component" value="Unassembled WGS sequence"/>
</dbReference>
<keyword evidence="5" id="KW-1185">Reference proteome</keyword>
<evidence type="ECO:0000256" key="1">
    <source>
        <dbReference type="ARBA" id="ARBA00022898"/>
    </source>
</evidence>
<reference evidence="4 5" key="1">
    <citation type="journal article" date="2018" name="J. Microbiol.">
        <title>Bacillus spongiae sp. nov., isolated from sponge of Jeju Island.</title>
        <authorList>
            <person name="Lee G.E."/>
            <person name="Im W.T."/>
            <person name="Park J.S."/>
        </authorList>
    </citation>
    <scope>NUCLEOTIDE SEQUENCE [LARGE SCALE GENOMIC DNA]</scope>
    <source>
        <strain evidence="4 5">135PIL107-10</strain>
    </source>
</reference>
<comment type="similarity">
    <text evidence="2 3">Belongs to the DegT/DnrJ/EryC1 family.</text>
</comment>
<dbReference type="GO" id="GO:0008483">
    <property type="term" value="F:transaminase activity"/>
    <property type="evidence" value="ECO:0007669"/>
    <property type="project" value="UniProtKB-KW"/>
</dbReference>
<dbReference type="PIRSF" id="PIRSF000390">
    <property type="entry name" value="PLP_StrS"/>
    <property type="match status" value="1"/>
</dbReference>
<dbReference type="Gene3D" id="3.40.640.10">
    <property type="entry name" value="Type I PLP-dependent aspartate aminotransferase-like (Major domain)"/>
    <property type="match status" value="1"/>
</dbReference>
<dbReference type="InterPro" id="IPR015421">
    <property type="entry name" value="PyrdxlP-dep_Trfase_major"/>
</dbReference>
<dbReference type="EC" id="2.6.1.-" evidence="4"/>
<comment type="caution">
    <text evidence="4">The sequence shown here is derived from an EMBL/GenBank/DDBJ whole genome shotgun (WGS) entry which is preliminary data.</text>
</comment>
<gene>
    <name evidence="4" type="ORF">WAK64_14880</name>
</gene>
<evidence type="ECO:0000313" key="4">
    <source>
        <dbReference type="EMBL" id="MEI5908340.1"/>
    </source>
</evidence>
<protein>
    <submittedName>
        <fullName evidence="4">DegT/DnrJ/EryC1/StrS family aminotransferase</fullName>
        <ecNumber evidence="4">2.6.1.-</ecNumber>
    </submittedName>
</protein>